<name>A0A5B7H856_PORTR</name>
<evidence type="ECO:0000313" key="2">
    <source>
        <dbReference type="Proteomes" id="UP000324222"/>
    </source>
</evidence>
<dbReference type="AlphaFoldDB" id="A0A5B7H856"/>
<organism evidence="1 2">
    <name type="scientific">Portunus trituberculatus</name>
    <name type="common">Swimming crab</name>
    <name type="synonym">Neptunus trituberculatus</name>
    <dbReference type="NCBI Taxonomy" id="210409"/>
    <lineage>
        <taxon>Eukaryota</taxon>
        <taxon>Metazoa</taxon>
        <taxon>Ecdysozoa</taxon>
        <taxon>Arthropoda</taxon>
        <taxon>Crustacea</taxon>
        <taxon>Multicrustacea</taxon>
        <taxon>Malacostraca</taxon>
        <taxon>Eumalacostraca</taxon>
        <taxon>Eucarida</taxon>
        <taxon>Decapoda</taxon>
        <taxon>Pleocyemata</taxon>
        <taxon>Brachyura</taxon>
        <taxon>Eubrachyura</taxon>
        <taxon>Portunoidea</taxon>
        <taxon>Portunidae</taxon>
        <taxon>Portuninae</taxon>
        <taxon>Portunus</taxon>
    </lineage>
</organism>
<comment type="caution">
    <text evidence="1">The sequence shown here is derived from an EMBL/GenBank/DDBJ whole genome shotgun (WGS) entry which is preliminary data.</text>
</comment>
<evidence type="ECO:0000313" key="1">
    <source>
        <dbReference type="EMBL" id="MPC66029.1"/>
    </source>
</evidence>
<keyword evidence="2" id="KW-1185">Reference proteome</keyword>
<reference evidence="1 2" key="1">
    <citation type="submission" date="2019-05" db="EMBL/GenBank/DDBJ databases">
        <title>Another draft genome of Portunus trituberculatus and its Hox gene families provides insights of decapod evolution.</title>
        <authorList>
            <person name="Jeong J.-H."/>
            <person name="Song I."/>
            <person name="Kim S."/>
            <person name="Choi T."/>
            <person name="Kim D."/>
            <person name="Ryu S."/>
            <person name="Kim W."/>
        </authorList>
    </citation>
    <scope>NUCLEOTIDE SEQUENCE [LARGE SCALE GENOMIC DNA]</scope>
    <source>
        <tissue evidence="1">Muscle</tissue>
    </source>
</reference>
<dbReference type="EMBL" id="VSRR010024177">
    <property type="protein sequence ID" value="MPC66029.1"/>
    <property type="molecule type" value="Genomic_DNA"/>
</dbReference>
<gene>
    <name evidence="1" type="ORF">E2C01_060172</name>
</gene>
<protein>
    <submittedName>
        <fullName evidence="1">Uncharacterized protein</fullName>
    </submittedName>
</protein>
<proteinExistence type="predicted"/>
<accession>A0A5B7H856</accession>
<sequence>MKLWLEEPNGEDRVTAKTELEVRKRSRILGVFPKSVRNTSRVLHQLL</sequence>
<dbReference type="Proteomes" id="UP000324222">
    <property type="component" value="Unassembled WGS sequence"/>
</dbReference>